<dbReference type="Proteomes" id="UP000766550">
    <property type="component" value="Unassembled WGS sequence"/>
</dbReference>
<dbReference type="OrthoDB" id="230075at2157"/>
<dbReference type="AlphaFoldDB" id="A0A8J8C970"/>
<dbReference type="InterPro" id="IPR011330">
    <property type="entry name" value="Glyco_hydro/deAcase_b/a-brl"/>
</dbReference>
<evidence type="ECO:0000259" key="1">
    <source>
        <dbReference type="PROSITE" id="PS51677"/>
    </source>
</evidence>
<dbReference type="InterPro" id="IPR045235">
    <property type="entry name" value="PuuE_HpPgdA-like"/>
</dbReference>
<evidence type="ECO:0000313" key="2">
    <source>
        <dbReference type="EMBL" id="MBV0925210.1"/>
    </source>
</evidence>
<name>A0A8J8C970_9EURY</name>
<evidence type="ECO:0000313" key="3">
    <source>
        <dbReference type="Proteomes" id="UP000766550"/>
    </source>
</evidence>
<dbReference type="PANTHER" id="PTHR47561:SF1">
    <property type="entry name" value="POLYSACCHARIDE DEACETYLASE FAMILY PROTEIN (AFU_ORTHOLOGUE AFUA_6G05030)"/>
    <property type="match status" value="1"/>
</dbReference>
<sequence length="283" mass="31951">MHRTQQNIISFDLEHWYMATLLRDEVTNPTARLEESVDIVLSLLSEYNTRATFFVVGTIAEKYPNLMERIVGDGHEIGSHGHTHTPIFELNKAEFAEELTRSSDAITSAVGQRPLGFRAPNFSITRKTSWALNVLTSQGFRYDSSVFPVRTPMYGVTNAPVEPYVPGEDSFSKTAGRGAHELVEFPLAVFHPTFRVPIAGGFYARLLPSKLLRKGIKTLNRRGIPATLYFHPWEFNPRVVRTDISLHKQFVSFHGVSSLRDTVARILESFEFGPLRELLPAYA</sequence>
<protein>
    <submittedName>
        <fullName evidence="2">Polysaccharide deacetylase family protein</fullName>
    </submittedName>
</protein>
<dbReference type="GO" id="GO:0016810">
    <property type="term" value="F:hydrolase activity, acting on carbon-nitrogen (but not peptide) bonds"/>
    <property type="evidence" value="ECO:0007669"/>
    <property type="project" value="InterPro"/>
</dbReference>
<dbReference type="PANTHER" id="PTHR47561">
    <property type="entry name" value="POLYSACCHARIDE DEACETYLASE FAMILY PROTEIN (AFU_ORTHOLOGUE AFUA_6G05030)"/>
    <property type="match status" value="1"/>
</dbReference>
<organism evidence="2 3">
    <name type="scientific">Haloarcula limicola</name>
    <dbReference type="NCBI Taxonomy" id="1429915"/>
    <lineage>
        <taxon>Archaea</taxon>
        <taxon>Methanobacteriati</taxon>
        <taxon>Methanobacteriota</taxon>
        <taxon>Stenosarchaea group</taxon>
        <taxon>Halobacteria</taxon>
        <taxon>Halobacteriales</taxon>
        <taxon>Haloarculaceae</taxon>
        <taxon>Haloarcula</taxon>
    </lineage>
</organism>
<proteinExistence type="predicted"/>
<accession>A0A8J8C970</accession>
<dbReference type="GO" id="GO:0005975">
    <property type="term" value="P:carbohydrate metabolic process"/>
    <property type="evidence" value="ECO:0007669"/>
    <property type="project" value="InterPro"/>
</dbReference>
<dbReference type="SUPFAM" id="SSF88713">
    <property type="entry name" value="Glycoside hydrolase/deacetylase"/>
    <property type="match status" value="1"/>
</dbReference>
<dbReference type="Gene3D" id="3.20.20.370">
    <property type="entry name" value="Glycoside hydrolase/deacetylase"/>
    <property type="match status" value="1"/>
</dbReference>
<dbReference type="CDD" id="cd10941">
    <property type="entry name" value="CE4_PuuE_HpPgdA_like_2"/>
    <property type="match status" value="1"/>
</dbReference>
<comment type="caution">
    <text evidence="2">The sequence shown here is derived from an EMBL/GenBank/DDBJ whole genome shotgun (WGS) entry which is preliminary data.</text>
</comment>
<dbReference type="EMBL" id="JAHQXF010000002">
    <property type="protein sequence ID" value="MBV0925210.1"/>
    <property type="molecule type" value="Genomic_DNA"/>
</dbReference>
<dbReference type="InterPro" id="IPR022560">
    <property type="entry name" value="DUF3473"/>
</dbReference>
<keyword evidence="3" id="KW-1185">Reference proteome</keyword>
<reference evidence="2 3" key="1">
    <citation type="submission" date="2021-06" db="EMBL/GenBank/DDBJ databases">
        <title>New haloarchaea isolates fom saline soil.</title>
        <authorList>
            <person name="Duran-Viseras A."/>
            <person name="Sanchez-Porro C.S."/>
            <person name="Ventosa A."/>
        </authorList>
    </citation>
    <scope>NUCLEOTIDE SEQUENCE [LARGE SCALE GENOMIC DNA]</scope>
    <source>
        <strain evidence="2 3">JCM 183640</strain>
    </source>
</reference>
<dbReference type="Pfam" id="PF11959">
    <property type="entry name" value="DUF3473"/>
    <property type="match status" value="1"/>
</dbReference>
<dbReference type="PROSITE" id="PS51677">
    <property type="entry name" value="NODB"/>
    <property type="match status" value="1"/>
</dbReference>
<dbReference type="Pfam" id="PF01522">
    <property type="entry name" value="Polysacc_deac_1"/>
    <property type="match status" value="1"/>
</dbReference>
<gene>
    <name evidence="2" type="ORF">KTS45_13475</name>
</gene>
<dbReference type="InterPro" id="IPR002509">
    <property type="entry name" value="NODB_dom"/>
</dbReference>
<feature type="domain" description="NodB homology" evidence="1">
    <location>
        <begin position="17"/>
        <end position="219"/>
    </location>
</feature>